<dbReference type="AlphaFoldDB" id="K9WC74"/>
<dbReference type="EMBL" id="CP003630">
    <property type="protein sequence ID" value="AFZ17087.1"/>
    <property type="molecule type" value="Genomic_DNA"/>
</dbReference>
<dbReference type="STRING" id="1173027.Mic7113_1197"/>
<dbReference type="eggNOG" id="ENOG5032YP8">
    <property type="taxonomic scope" value="Bacteria"/>
</dbReference>
<accession>K9WC74</accession>
<dbReference type="OrthoDB" id="457956at2"/>
<keyword evidence="1" id="KW-0812">Transmembrane</keyword>
<evidence type="ECO:0000313" key="3">
    <source>
        <dbReference type="Proteomes" id="UP000010471"/>
    </source>
</evidence>
<name>K9WC74_9CYAN</name>
<reference evidence="2 3" key="1">
    <citation type="submission" date="2012-06" db="EMBL/GenBank/DDBJ databases">
        <title>Finished chromosome of genome of Microcoleus sp. PCC 7113.</title>
        <authorList>
            <consortium name="US DOE Joint Genome Institute"/>
            <person name="Gugger M."/>
            <person name="Coursin T."/>
            <person name="Rippka R."/>
            <person name="Tandeau De Marsac N."/>
            <person name="Huntemann M."/>
            <person name="Wei C.-L."/>
            <person name="Han J."/>
            <person name="Detter J.C."/>
            <person name="Han C."/>
            <person name="Tapia R."/>
            <person name="Chen A."/>
            <person name="Kyrpides N."/>
            <person name="Mavromatis K."/>
            <person name="Markowitz V."/>
            <person name="Szeto E."/>
            <person name="Ivanova N."/>
            <person name="Pagani I."/>
            <person name="Pati A."/>
            <person name="Goodwin L."/>
            <person name="Nordberg H.P."/>
            <person name="Cantor M.N."/>
            <person name="Hua S.X."/>
            <person name="Woyke T."/>
            <person name="Kerfeld C.A."/>
        </authorList>
    </citation>
    <scope>NUCLEOTIDE SEQUENCE [LARGE SCALE GENOMIC DNA]</scope>
    <source>
        <strain evidence="2 3">PCC 7113</strain>
    </source>
</reference>
<dbReference type="KEGG" id="mic:Mic7113_1197"/>
<proteinExistence type="predicted"/>
<dbReference type="HOGENOM" id="CLU_158597_0_0_3"/>
<dbReference type="RefSeq" id="WP_015181247.1">
    <property type="nucleotide sequence ID" value="NC_019738.1"/>
</dbReference>
<evidence type="ECO:0000313" key="2">
    <source>
        <dbReference type="EMBL" id="AFZ17087.1"/>
    </source>
</evidence>
<keyword evidence="1" id="KW-0472">Membrane</keyword>
<dbReference type="Proteomes" id="UP000010471">
    <property type="component" value="Chromosome"/>
</dbReference>
<protein>
    <submittedName>
        <fullName evidence="2">Uncharacterized protein</fullName>
    </submittedName>
</protein>
<evidence type="ECO:0000256" key="1">
    <source>
        <dbReference type="SAM" id="Phobius"/>
    </source>
</evidence>
<organism evidence="2 3">
    <name type="scientific">Allocoleopsis franciscana PCC 7113</name>
    <dbReference type="NCBI Taxonomy" id="1173027"/>
    <lineage>
        <taxon>Bacteria</taxon>
        <taxon>Bacillati</taxon>
        <taxon>Cyanobacteriota</taxon>
        <taxon>Cyanophyceae</taxon>
        <taxon>Coleofasciculales</taxon>
        <taxon>Coleofasciculaceae</taxon>
        <taxon>Allocoleopsis</taxon>
        <taxon>Allocoleopsis franciscana</taxon>
    </lineage>
</organism>
<feature type="transmembrane region" description="Helical" evidence="1">
    <location>
        <begin position="47"/>
        <end position="67"/>
    </location>
</feature>
<gene>
    <name evidence="2" type="ORF">Mic7113_1197</name>
</gene>
<keyword evidence="3" id="KW-1185">Reference proteome</keyword>
<sequence length="123" mass="13921">MQANGFIKQSPLGAIKFKQGTQSEVQVNQAQPDRIILPNSVMFDHPFYVVLGWMIFSLMMSAIFTVVRSEVFSLEPISQVPCRNCQFFSSNPYLQCAVHPGMALTENAVNCSDYCPQKRKLFH</sequence>
<keyword evidence="1" id="KW-1133">Transmembrane helix</keyword>